<dbReference type="PANTHER" id="PTHR43690">
    <property type="entry name" value="NARDILYSIN"/>
    <property type="match status" value="1"/>
</dbReference>
<name>A0A816Q105_BRANA</name>
<dbReference type="InterPro" id="IPR011249">
    <property type="entry name" value="Metalloenz_LuxS/M16"/>
</dbReference>
<dbReference type="InterPro" id="IPR050626">
    <property type="entry name" value="Peptidase_M16"/>
</dbReference>
<gene>
    <name evidence="1" type="ORF">DARMORV10_C06P09320.1</name>
</gene>
<evidence type="ECO:0000313" key="1">
    <source>
        <dbReference type="EMBL" id="CAF2055866.1"/>
    </source>
</evidence>
<accession>A0A816Q105</accession>
<reference evidence="1" key="1">
    <citation type="submission" date="2021-01" db="EMBL/GenBank/DDBJ databases">
        <authorList>
            <consortium name="Genoscope - CEA"/>
            <person name="William W."/>
        </authorList>
    </citation>
    <scope>NUCLEOTIDE SEQUENCE</scope>
</reference>
<dbReference type="AlphaFoldDB" id="A0A816Q105"/>
<dbReference type="EMBL" id="HG994370">
    <property type="protein sequence ID" value="CAF2055866.1"/>
    <property type="molecule type" value="Genomic_DNA"/>
</dbReference>
<protein>
    <submittedName>
        <fullName evidence="1">(rape) hypothetical protein</fullName>
    </submittedName>
</protein>
<proteinExistence type="predicted"/>
<dbReference type="SUPFAM" id="SSF63411">
    <property type="entry name" value="LuxS/MPP-like metallohydrolase"/>
    <property type="match status" value="1"/>
</dbReference>
<dbReference type="GO" id="GO:0046872">
    <property type="term" value="F:metal ion binding"/>
    <property type="evidence" value="ECO:0007669"/>
    <property type="project" value="InterPro"/>
</dbReference>
<dbReference type="PANTHER" id="PTHR43690:SF28">
    <property type="entry name" value="PEPTIDASE M16 N-TERMINAL DOMAIN-CONTAINING PROTEIN"/>
    <property type="match status" value="1"/>
</dbReference>
<sequence>MGQELFSGLGDRPEINLTFPKYDAYKWKHDLWNPGVAYVVESLEGSQKMELSWILPLVSMSHIEKRPEELIHHLISDDFSNVSDSTYSSTLAGQLFQISIDITDIGWQHRYDMVSYVYQYFNLLKTIDGYEPLSTHIKEVKSLTRMKFGCLDFDSEQLCDPSQFSLTLAVNMLKFPVIKAISLDFLYGFGDEKAFKEMLGKKVLYFNFNYKEESIPQYFLHQWKTSEDIDHALHLPPCNELMPTSFYEVLEGHLGHVEEENNDESYFERIGLKCFYKDDKGILSEASLNIYLNPGVGVISHTICRIFF</sequence>
<dbReference type="Proteomes" id="UP001295469">
    <property type="component" value="Chromosome C06"/>
</dbReference>
<dbReference type="Gene3D" id="3.30.830.10">
    <property type="entry name" value="Metalloenzyme, LuxS/M16 peptidase-like"/>
    <property type="match status" value="1"/>
</dbReference>
<organism evidence="1">
    <name type="scientific">Brassica napus</name>
    <name type="common">Rape</name>
    <dbReference type="NCBI Taxonomy" id="3708"/>
    <lineage>
        <taxon>Eukaryota</taxon>
        <taxon>Viridiplantae</taxon>
        <taxon>Streptophyta</taxon>
        <taxon>Embryophyta</taxon>
        <taxon>Tracheophyta</taxon>
        <taxon>Spermatophyta</taxon>
        <taxon>Magnoliopsida</taxon>
        <taxon>eudicotyledons</taxon>
        <taxon>Gunneridae</taxon>
        <taxon>Pentapetalae</taxon>
        <taxon>rosids</taxon>
        <taxon>malvids</taxon>
        <taxon>Brassicales</taxon>
        <taxon>Brassicaceae</taxon>
        <taxon>Brassiceae</taxon>
        <taxon>Brassica</taxon>
    </lineage>
</organism>